<accession>A0A1H2LF83</accession>
<dbReference type="GO" id="GO:0005886">
    <property type="term" value="C:plasma membrane"/>
    <property type="evidence" value="ECO:0007669"/>
    <property type="project" value="TreeGrafter"/>
</dbReference>
<evidence type="ECO:0000313" key="4">
    <source>
        <dbReference type="EMBL" id="SDU79484.1"/>
    </source>
</evidence>
<dbReference type="Proteomes" id="UP000182977">
    <property type="component" value="Chromosome I"/>
</dbReference>
<gene>
    <name evidence="4" type="ORF">SAMN04488563_6008</name>
</gene>
<reference evidence="5" key="1">
    <citation type="submission" date="2016-10" db="EMBL/GenBank/DDBJ databases">
        <authorList>
            <person name="Varghese N."/>
            <person name="Submissions S."/>
        </authorList>
    </citation>
    <scope>NUCLEOTIDE SEQUENCE [LARGE SCALE GENOMIC DNA]</scope>
    <source>
        <strain evidence="5">DSM 45079</strain>
    </source>
</reference>
<dbReference type="NCBIfam" id="TIGR00254">
    <property type="entry name" value="GGDEF"/>
    <property type="match status" value="1"/>
</dbReference>
<dbReference type="PANTHER" id="PTHR45138:SF9">
    <property type="entry name" value="DIGUANYLATE CYCLASE DGCM-RELATED"/>
    <property type="match status" value="1"/>
</dbReference>
<dbReference type="InterPro" id="IPR000160">
    <property type="entry name" value="GGDEF_dom"/>
</dbReference>
<evidence type="ECO:0000259" key="3">
    <source>
        <dbReference type="PROSITE" id="PS50887"/>
    </source>
</evidence>
<dbReference type="PANTHER" id="PTHR45138">
    <property type="entry name" value="REGULATORY COMPONENTS OF SENSORY TRANSDUCTION SYSTEM"/>
    <property type="match status" value="1"/>
</dbReference>
<feature type="transmembrane region" description="Helical" evidence="2">
    <location>
        <begin position="21"/>
        <end position="46"/>
    </location>
</feature>
<dbReference type="Gene3D" id="3.30.70.270">
    <property type="match status" value="1"/>
</dbReference>
<feature type="region of interest" description="Disordered" evidence="1">
    <location>
        <begin position="412"/>
        <end position="442"/>
    </location>
</feature>
<feature type="transmembrane region" description="Helical" evidence="2">
    <location>
        <begin position="89"/>
        <end position="117"/>
    </location>
</feature>
<feature type="compositionally biased region" description="Basic and acidic residues" evidence="1">
    <location>
        <begin position="433"/>
        <end position="442"/>
    </location>
</feature>
<feature type="transmembrane region" description="Helical" evidence="2">
    <location>
        <begin position="210"/>
        <end position="240"/>
    </location>
</feature>
<feature type="domain" description="GGDEF" evidence="3">
    <location>
        <begin position="283"/>
        <end position="421"/>
    </location>
</feature>
<name>A0A1H2LF83_9ACTN</name>
<dbReference type="GO" id="GO:1902201">
    <property type="term" value="P:negative regulation of bacterial-type flagellum-dependent cell motility"/>
    <property type="evidence" value="ECO:0007669"/>
    <property type="project" value="TreeGrafter"/>
</dbReference>
<evidence type="ECO:0000313" key="5">
    <source>
        <dbReference type="Proteomes" id="UP000182977"/>
    </source>
</evidence>
<sequence>MHRWRSWLQGWALWRTPRPSRILILAVNAMAVAVGCVTVILVPVSIGQDDLIRFGVLAGCAWAATELTRHVEQRRAVAHAPAVAHIDSAAVWVMATTIVLPPVLALAMVILTNVLLWDRVKRRRTPPYRAVYTTATILLGTSLAIMILSTGLGTYPGLPATAVEFGVIALAATLAWAVNFGLIVAAIATHNPTTSARDLFSDLSGQILEAGAAALGVLVAITIMTTPVAMPAVLVVIAALHRASLVTGLEKAASIDAKTGLATAARWHHHAEQLLVRAQDAGTGIGLLMVDLDHFKKINDTHGHLFGDQVLRAVADELRGEVRELDACGRWGGEEFTVVVADIDSDQSLQRIAERIRLRIQAIILDAPSTETADPVTITASIGGVHHIPDTSTTVDDLVAAADAALYEAKRERNVSRVYPTTPPPQQQPTAQARERTDTPPQ</sequence>
<dbReference type="InterPro" id="IPR043128">
    <property type="entry name" value="Rev_trsase/Diguanyl_cyclase"/>
</dbReference>
<dbReference type="STRING" id="419479.SAMN04488563_6008"/>
<dbReference type="InterPro" id="IPR029787">
    <property type="entry name" value="Nucleotide_cyclase"/>
</dbReference>
<keyword evidence="2" id="KW-1133">Transmembrane helix</keyword>
<organism evidence="4 5">
    <name type="scientific">Jiangella alkaliphila</name>
    <dbReference type="NCBI Taxonomy" id="419479"/>
    <lineage>
        <taxon>Bacteria</taxon>
        <taxon>Bacillati</taxon>
        <taxon>Actinomycetota</taxon>
        <taxon>Actinomycetes</taxon>
        <taxon>Jiangellales</taxon>
        <taxon>Jiangellaceae</taxon>
        <taxon>Jiangella</taxon>
    </lineage>
</organism>
<feature type="transmembrane region" description="Helical" evidence="2">
    <location>
        <begin position="129"/>
        <end position="153"/>
    </location>
</feature>
<protein>
    <submittedName>
        <fullName evidence="4">Diguanylate cyclase (GGDEF) domain-containing protein</fullName>
    </submittedName>
</protein>
<keyword evidence="2" id="KW-0812">Transmembrane</keyword>
<dbReference type="PROSITE" id="PS50887">
    <property type="entry name" value="GGDEF"/>
    <property type="match status" value="1"/>
</dbReference>
<dbReference type="SUPFAM" id="SSF55073">
    <property type="entry name" value="Nucleotide cyclase"/>
    <property type="match status" value="1"/>
</dbReference>
<dbReference type="GO" id="GO:0052621">
    <property type="term" value="F:diguanylate cyclase activity"/>
    <property type="evidence" value="ECO:0007669"/>
    <property type="project" value="TreeGrafter"/>
</dbReference>
<dbReference type="InterPro" id="IPR050469">
    <property type="entry name" value="Diguanylate_Cyclase"/>
</dbReference>
<dbReference type="SMART" id="SM00267">
    <property type="entry name" value="GGDEF"/>
    <property type="match status" value="1"/>
</dbReference>
<dbReference type="CDD" id="cd01949">
    <property type="entry name" value="GGDEF"/>
    <property type="match status" value="1"/>
</dbReference>
<dbReference type="Pfam" id="PF00990">
    <property type="entry name" value="GGDEF"/>
    <property type="match status" value="1"/>
</dbReference>
<proteinExistence type="predicted"/>
<dbReference type="EMBL" id="LT629791">
    <property type="protein sequence ID" value="SDU79484.1"/>
    <property type="molecule type" value="Genomic_DNA"/>
</dbReference>
<dbReference type="GO" id="GO:0043709">
    <property type="term" value="P:cell adhesion involved in single-species biofilm formation"/>
    <property type="evidence" value="ECO:0007669"/>
    <property type="project" value="TreeGrafter"/>
</dbReference>
<evidence type="ECO:0000256" key="2">
    <source>
        <dbReference type="SAM" id="Phobius"/>
    </source>
</evidence>
<feature type="transmembrane region" description="Helical" evidence="2">
    <location>
        <begin position="165"/>
        <end position="189"/>
    </location>
</feature>
<evidence type="ECO:0000256" key="1">
    <source>
        <dbReference type="SAM" id="MobiDB-lite"/>
    </source>
</evidence>
<dbReference type="AlphaFoldDB" id="A0A1H2LF83"/>
<keyword evidence="2" id="KW-0472">Membrane</keyword>
<keyword evidence="5" id="KW-1185">Reference proteome</keyword>